<dbReference type="Pfam" id="PF07027">
    <property type="entry name" value="DUF1318"/>
    <property type="match status" value="1"/>
</dbReference>
<dbReference type="EMBL" id="QKRX01000001">
    <property type="protein sequence ID" value="RAU19940.1"/>
    <property type="molecule type" value="Genomic_DNA"/>
</dbReference>
<proteinExistence type="predicted"/>
<evidence type="ECO:0000313" key="2">
    <source>
        <dbReference type="EMBL" id="RAU19940.1"/>
    </source>
</evidence>
<keyword evidence="1" id="KW-0732">Signal</keyword>
<evidence type="ECO:0000313" key="3">
    <source>
        <dbReference type="Proteomes" id="UP000250744"/>
    </source>
</evidence>
<gene>
    <name evidence="2" type="ORF">DN062_01455</name>
</gene>
<sequence length="105" mass="11716">MFFAMAALLILAFPAWALSLEQAKSQGLVGEQLNGYIGAVGNSPSADVRNLVSSINQQRNELYKQRARESSVTLDVFEARAGERLRERANTGEFIQDSNGQWRRK</sequence>
<feature type="signal peptide" evidence="1">
    <location>
        <begin position="1"/>
        <end position="17"/>
    </location>
</feature>
<dbReference type="AlphaFoldDB" id="A0A364NSD9"/>
<protein>
    <submittedName>
        <fullName evidence="2">DUF1318 domain-containing protein</fullName>
    </submittedName>
</protein>
<keyword evidence="3" id="KW-1185">Reference proteome</keyword>
<dbReference type="OrthoDB" id="9798130at2"/>
<evidence type="ECO:0000256" key="1">
    <source>
        <dbReference type="SAM" id="SignalP"/>
    </source>
</evidence>
<dbReference type="InterPro" id="IPR008309">
    <property type="entry name" value="YdbL"/>
</dbReference>
<reference evidence="2 3" key="1">
    <citation type="submission" date="2018-06" db="EMBL/GenBank/DDBJ databases">
        <title>Nitrincola tibetense sp. nov., isolated from Lake XuguoCo on Tibetan Plateau.</title>
        <authorList>
            <person name="Xing P."/>
        </authorList>
    </citation>
    <scope>NUCLEOTIDE SEQUENCE [LARGE SCALE GENOMIC DNA]</scope>
    <source>
        <strain evidence="3">xg18</strain>
    </source>
</reference>
<dbReference type="Proteomes" id="UP000250744">
    <property type="component" value="Unassembled WGS sequence"/>
</dbReference>
<feature type="chain" id="PRO_5016561327" evidence="1">
    <location>
        <begin position="18"/>
        <end position="105"/>
    </location>
</feature>
<organism evidence="2 3">
    <name type="scientific">Nitrincola tibetensis</name>
    <dbReference type="NCBI Taxonomy" id="2219697"/>
    <lineage>
        <taxon>Bacteria</taxon>
        <taxon>Pseudomonadati</taxon>
        <taxon>Pseudomonadota</taxon>
        <taxon>Gammaproteobacteria</taxon>
        <taxon>Oceanospirillales</taxon>
        <taxon>Oceanospirillaceae</taxon>
        <taxon>Nitrincola</taxon>
    </lineage>
</organism>
<name>A0A364NSD9_9GAMM</name>
<accession>A0A364NSD9</accession>
<comment type="caution">
    <text evidence="2">The sequence shown here is derived from an EMBL/GenBank/DDBJ whole genome shotgun (WGS) entry which is preliminary data.</text>
</comment>
<dbReference type="PIRSF" id="PIRSF025560">
    <property type="entry name" value="UCP025560"/>
    <property type="match status" value="1"/>
</dbReference>